<feature type="compositionally biased region" description="Polar residues" evidence="5">
    <location>
        <begin position="89"/>
        <end position="100"/>
    </location>
</feature>
<evidence type="ECO:0000256" key="1">
    <source>
        <dbReference type="ARBA" id="ARBA00004613"/>
    </source>
</evidence>
<dbReference type="RefSeq" id="XP_030847179.1">
    <property type="nucleotide sequence ID" value="XM_030991319.1"/>
</dbReference>
<evidence type="ECO:0000256" key="5">
    <source>
        <dbReference type="SAM" id="MobiDB-lite"/>
    </source>
</evidence>
<keyword evidence="3" id="KW-0732">Signal</keyword>
<feature type="region of interest" description="Disordered" evidence="5">
    <location>
        <begin position="89"/>
        <end position="199"/>
    </location>
</feature>
<reference evidence="7" key="2">
    <citation type="submission" date="2021-01" db="UniProtKB">
        <authorList>
            <consortium name="EnsemblMetazoa"/>
        </authorList>
    </citation>
    <scope>IDENTIFICATION</scope>
</reference>
<dbReference type="GeneID" id="115918802"/>
<feature type="compositionally biased region" description="Gly residues" evidence="5">
    <location>
        <begin position="122"/>
        <end position="131"/>
    </location>
</feature>
<feature type="compositionally biased region" description="Low complexity" evidence="5">
    <location>
        <begin position="172"/>
        <end position="185"/>
    </location>
</feature>
<evidence type="ECO:0000259" key="6">
    <source>
        <dbReference type="PROSITE" id="PS51041"/>
    </source>
</evidence>
<evidence type="ECO:0000256" key="2">
    <source>
        <dbReference type="ARBA" id="ARBA00022525"/>
    </source>
</evidence>
<dbReference type="PROSITE" id="PS51041">
    <property type="entry name" value="EMI"/>
    <property type="match status" value="1"/>
</dbReference>
<dbReference type="PANTHER" id="PTHR15427:SF50">
    <property type="entry name" value="COMPLEMENT C1Q TUMOR NECROSIS FACTOR-RELATED PROTEIN 2-LIKE"/>
    <property type="match status" value="1"/>
</dbReference>
<dbReference type="GO" id="GO:0005576">
    <property type="term" value="C:extracellular region"/>
    <property type="evidence" value="ECO:0007669"/>
    <property type="project" value="UniProtKB-SubCell"/>
</dbReference>
<dbReference type="InterPro" id="IPR050392">
    <property type="entry name" value="Collagen/C1q_domain"/>
</dbReference>
<dbReference type="Pfam" id="PF07546">
    <property type="entry name" value="EMI"/>
    <property type="match status" value="1"/>
</dbReference>
<evidence type="ECO:0000313" key="8">
    <source>
        <dbReference type="Proteomes" id="UP000007110"/>
    </source>
</evidence>
<keyword evidence="2" id="KW-0964">Secreted</keyword>
<evidence type="ECO:0000313" key="7">
    <source>
        <dbReference type="EnsemblMetazoa" id="XP_030847179"/>
    </source>
</evidence>
<protein>
    <recommendedName>
        <fullName evidence="6">EMI domain-containing protein</fullName>
    </recommendedName>
</protein>
<feature type="domain" description="EMI" evidence="6">
    <location>
        <begin position="1"/>
        <end position="65"/>
    </location>
</feature>
<dbReference type="InterPro" id="IPR011489">
    <property type="entry name" value="EMI_domain"/>
</dbReference>
<feature type="compositionally biased region" description="Low complexity" evidence="5">
    <location>
        <begin position="150"/>
        <end position="160"/>
    </location>
</feature>
<dbReference type="Proteomes" id="UP000007110">
    <property type="component" value="Unassembled WGS sequence"/>
</dbReference>
<dbReference type="InParanoid" id="A0A7M7P7B5"/>
<organism evidence="7 8">
    <name type="scientific">Strongylocentrotus purpuratus</name>
    <name type="common">Purple sea urchin</name>
    <dbReference type="NCBI Taxonomy" id="7668"/>
    <lineage>
        <taxon>Eukaryota</taxon>
        <taxon>Metazoa</taxon>
        <taxon>Echinodermata</taxon>
        <taxon>Eleutherozoa</taxon>
        <taxon>Echinozoa</taxon>
        <taxon>Echinoidea</taxon>
        <taxon>Euechinoidea</taxon>
        <taxon>Echinacea</taxon>
        <taxon>Camarodonta</taxon>
        <taxon>Echinidea</taxon>
        <taxon>Strongylocentrotidae</taxon>
        <taxon>Strongylocentrotus</taxon>
    </lineage>
</organism>
<dbReference type="EnsemblMetazoa" id="XM_030991319">
    <property type="protein sequence ID" value="XP_030847179"/>
    <property type="gene ID" value="LOC115918802"/>
</dbReference>
<dbReference type="KEGG" id="spu:115918802"/>
<dbReference type="PANTHER" id="PTHR15427">
    <property type="entry name" value="EMILIN ELASTIN MICROFIBRIL INTERFACE-LOCATED PROTEIN ELASTIN MICROFIBRIL INTERFACER"/>
    <property type="match status" value="1"/>
</dbReference>
<keyword evidence="8" id="KW-1185">Reference proteome</keyword>
<accession>A0A7M7P7B5</accession>
<comment type="subcellular location">
    <subcellularLocation>
        <location evidence="1">Secreted</location>
    </subcellularLocation>
</comment>
<sequence length="343" mass="35318">MYIQRTVAPWCNYQLRTLYGQLQHKDCTKSAYRVMFRPKYTIGYRTVETTERRCCPGFSGTNCNDACMNCSTLNELQQKVDELLSRSRGTSIRPVNNDVNLVNPGYNSAGDRGTTTLRGPQGPQGPGGPTGSVGSPGAVGASGPPGPVGPKGDPGSRGPAGPSGPAGPQGPPGIQGLPGKSAPGIVGPPGPPGSPGSIESLGMVVTAAELEGLLLEMAKLKDRVDMLDEFIKFGQGGAESMSDQFFPMSVGSSVDIETPRTPGYSIPNQGTNGFPGTVDVGPPQGNTLIGEEVASGAGPTDSAALLQTESDPIPSVLLRGDGLLPPDVITRGIPLSMCPLTGM</sequence>
<feature type="compositionally biased region" description="Low complexity" evidence="5">
    <location>
        <begin position="132"/>
        <end position="142"/>
    </location>
</feature>
<evidence type="ECO:0000256" key="4">
    <source>
        <dbReference type="ARBA" id="ARBA00023157"/>
    </source>
</evidence>
<dbReference type="OrthoDB" id="10071545at2759"/>
<reference evidence="8" key="1">
    <citation type="submission" date="2015-02" db="EMBL/GenBank/DDBJ databases">
        <title>Genome sequencing for Strongylocentrotus purpuratus.</title>
        <authorList>
            <person name="Murali S."/>
            <person name="Liu Y."/>
            <person name="Vee V."/>
            <person name="English A."/>
            <person name="Wang M."/>
            <person name="Skinner E."/>
            <person name="Han Y."/>
            <person name="Muzny D.M."/>
            <person name="Worley K.C."/>
            <person name="Gibbs R.A."/>
        </authorList>
    </citation>
    <scope>NUCLEOTIDE SEQUENCE</scope>
</reference>
<name>A0A7M7P7B5_STRPU</name>
<dbReference type="AlphaFoldDB" id="A0A7M7P7B5"/>
<proteinExistence type="predicted"/>
<evidence type="ECO:0000256" key="3">
    <source>
        <dbReference type="ARBA" id="ARBA00022729"/>
    </source>
</evidence>
<keyword evidence="4" id="KW-1015">Disulfide bond</keyword>